<dbReference type="InterPro" id="IPR000262">
    <property type="entry name" value="FMN-dep_DH"/>
</dbReference>
<dbReference type="EC" id="1.1.99.31" evidence="9"/>
<dbReference type="PANTHER" id="PTHR10578:SF107">
    <property type="entry name" value="2-HYDROXYACID OXIDASE 1"/>
    <property type="match status" value="1"/>
</dbReference>
<feature type="active site" description="Proton acceptor" evidence="6">
    <location>
        <position position="275"/>
    </location>
</feature>
<dbReference type="PROSITE" id="PS51349">
    <property type="entry name" value="FMN_HYDROXY_ACID_DH_2"/>
    <property type="match status" value="1"/>
</dbReference>
<dbReference type="FunFam" id="3.20.20.70:FF:000029">
    <property type="entry name" value="L-lactate dehydrogenase"/>
    <property type="match status" value="1"/>
</dbReference>
<dbReference type="OrthoDB" id="9770452at2"/>
<comment type="cofactor">
    <cofactor evidence="1">
        <name>FMN</name>
        <dbReference type="ChEBI" id="CHEBI:58210"/>
    </cofactor>
</comment>
<feature type="binding site" evidence="7">
    <location>
        <position position="132"/>
    </location>
    <ligand>
        <name>glyoxylate</name>
        <dbReference type="ChEBI" id="CHEBI:36655"/>
    </ligand>
</feature>
<feature type="binding site" evidence="7">
    <location>
        <position position="109"/>
    </location>
    <ligand>
        <name>FMN</name>
        <dbReference type="ChEBI" id="CHEBI:58210"/>
    </ligand>
</feature>
<evidence type="ECO:0000256" key="1">
    <source>
        <dbReference type="ARBA" id="ARBA00001917"/>
    </source>
</evidence>
<evidence type="ECO:0000256" key="5">
    <source>
        <dbReference type="ARBA" id="ARBA00024042"/>
    </source>
</evidence>
<dbReference type="InterPro" id="IPR013785">
    <property type="entry name" value="Aldolase_TIM"/>
</dbReference>
<evidence type="ECO:0000256" key="6">
    <source>
        <dbReference type="PIRSR" id="PIRSR000138-1"/>
    </source>
</evidence>
<feature type="binding site" evidence="7">
    <location>
        <position position="157"/>
    </location>
    <ligand>
        <name>FMN</name>
        <dbReference type="ChEBI" id="CHEBI:58210"/>
    </ligand>
</feature>
<feature type="binding site" evidence="7">
    <location>
        <position position="166"/>
    </location>
    <ligand>
        <name>glyoxylate</name>
        <dbReference type="ChEBI" id="CHEBI:36655"/>
    </ligand>
</feature>
<proteinExistence type="inferred from homology"/>
<dbReference type="AlphaFoldDB" id="A0A5E7D5N1"/>
<reference evidence="9 10" key="1">
    <citation type="submission" date="2019-09" db="EMBL/GenBank/DDBJ databases">
        <authorList>
            <person name="Chandra G."/>
            <person name="Truman W A."/>
        </authorList>
    </citation>
    <scope>NUCLEOTIDE SEQUENCE [LARGE SCALE GENOMIC DNA]</scope>
    <source>
        <strain evidence="9">PS833</strain>
    </source>
</reference>
<dbReference type="Proteomes" id="UP000409037">
    <property type="component" value="Unassembled WGS sequence"/>
</dbReference>
<dbReference type="PROSITE" id="PS00557">
    <property type="entry name" value="FMN_HYDROXY_ACID_DH_1"/>
    <property type="match status" value="1"/>
</dbReference>
<evidence type="ECO:0000256" key="4">
    <source>
        <dbReference type="ARBA" id="ARBA00023002"/>
    </source>
</evidence>
<feature type="binding site" evidence="7">
    <location>
        <position position="27"/>
    </location>
    <ligand>
        <name>glyoxylate</name>
        <dbReference type="ChEBI" id="CHEBI:36655"/>
    </ligand>
</feature>
<feature type="binding site" evidence="7">
    <location>
        <position position="130"/>
    </location>
    <ligand>
        <name>FMN</name>
        <dbReference type="ChEBI" id="CHEBI:58210"/>
    </ligand>
</feature>
<dbReference type="InterPro" id="IPR012133">
    <property type="entry name" value="Alpha-hydoxy_acid_DH_FMN"/>
</dbReference>
<dbReference type="GO" id="GO:0033720">
    <property type="term" value="F:(S)-mandelate dehydrogenase activity"/>
    <property type="evidence" value="ECO:0007669"/>
    <property type="project" value="UniProtKB-EC"/>
</dbReference>
<protein>
    <submittedName>
        <fullName evidence="9">(S)-mandelate dehydrogenase</fullName>
        <ecNumber evidence="9">1.1.99.31</ecNumber>
    </submittedName>
</protein>
<feature type="binding site" evidence="7">
    <location>
        <position position="275"/>
    </location>
    <ligand>
        <name>glyoxylate</name>
        <dbReference type="ChEBI" id="CHEBI:36655"/>
    </ligand>
</feature>
<name>A0A5E7D5N1_PSEFL</name>
<dbReference type="EMBL" id="CABVHU010000009">
    <property type="protein sequence ID" value="VVO12386.1"/>
    <property type="molecule type" value="Genomic_DNA"/>
</dbReference>
<dbReference type="GO" id="GO:0004459">
    <property type="term" value="F:L-lactate dehydrogenase (NAD+) activity"/>
    <property type="evidence" value="ECO:0007669"/>
    <property type="project" value="TreeGrafter"/>
</dbReference>
<dbReference type="RefSeq" id="WP_150798981.1">
    <property type="nucleotide sequence ID" value="NZ_CABVHU010000009.1"/>
</dbReference>
<keyword evidence="4 9" id="KW-0560">Oxidoreductase</keyword>
<feature type="binding site" evidence="7">
    <location>
        <position position="251"/>
    </location>
    <ligand>
        <name>FMN</name>
        <dbReference type="ChEBI" id="CHEBI:58210"/>
    </ligand>
</feature>
<dbReference type="Gene3D" id="3.20.20.70">
    <property type="entry name" value="Aldolase class I"/>
    <property type="match status" value="1"/>
</dbReference>
<evidence type="ECO:0000259" key="8">
    <source>
        <dbReference type="PROSITE" id="PS51349"/>
    </source>
</evidence>
<feature type="binding site" evidence="7">
    <location>
        <position position="273"/>
    </location>
    <ligand>
        <name>FMN</name>
        <dbReference type="ChEBI" id="CHEBI:58210"/>
    </ligand>
</feature>
<dbReference type="GO" id="GO:0005886">
    <property type="term" value="C:plasma membrane"/>
    <property type="evidence" value="ECO:0007669"/>
    <property type="project" value="TreeGrafter"/>
</dbReference>
<feature type="binding site" evidence="7">
    <location>
        <begin position="80"/>
        <end position="82"/>
    </location>
    <ligand>
        <name>FMN</name>
        <dbReference type="ChEBI" id="CHEBI:58210"/>
    </ligand>
</feature>
<keyword evidence="3 7" id="KW-0288">FMN</keyword>
<organism evidence="9 10">
    <name type="scientific">Pseudomonas fluorescens</name>
    <dbReference type="NCBI Taxonomy" id="294"/>
    <lineage>
        <taxon>Bacteria</taxon>
        <taxon>Pseudomonadati</taxon>
        <taxon>Pseudomonadota</taxon>
        <taxon>Gammaproteobacteria</taxon>
        <taxon>Pseudomonadales</taxon>
        <taxon>Pseudomonadaceae</taxon>
        <taxon>Pseudomonas</taxon>
    </lineage>
</organism>
<evidence type="ECO:0000256" key="2">
    <source>
        <dbReference type="ARBA" id="ARBA00022630"/>
    </source>
</evidence>
<dbReference type="PANTHER" id="PTHR10578">
    <property type="entry name" value="S -2-HYDROXY-ACID OXIDASE-RELATED"/>
    <property type="match status" value="1"/>
</dbReference>
<evidence type="ECO:0000256" key="3">
    <source>
        <dbReference type="ARBA" id="ARBA00022643"/>
    </source>
</evidence>
<evidence type="ECO:0000313" key="10">
    <source>
        <dbReference type="Proteomes" id="UP000409037"/>
    </source>
</evidence>
<dbReference type="InterPro" id="IPR037396">
    <property type="entry name" value="FMN_HAD"/>
</dbReference>
<dbReference type="Pfam" id="PF01070">
    <property type="entry name" value="FMN_dh"/>
    <property type="match status" value="1"/>
</dbReference>
<dbReference type="GO" id="GO:0010181">
    <property type="term" value="F:FMN binding"/>
    <property type="evidence" value="ECO:0007669"/>
    <property type="project" value="InterPro"/>
</dbReference>
<accession>A0A5E7D5N1</accession>
<dbReference type="GO" id="GO:0009060">
    <property type="term" value="P:aerobic respiration"/>
    <property type="evidence" value="ECO:0007669"/>
    <property type="project" value="TreeGrafter"/>
</dbReference>
<comment type="similarity">
    <text evidence="5">Belongs to the FMN-dependent alpha-hydroxy acid dehydrogenase family.</text>
</comment>
<dbReference type="InterPro" id="IPR008259">
    <property type="entry name" value="FMN_hydac_DH_AS"/>
</dbReference>
<feature type="domain" description="FMN hydroxy acid dehydrogenase" evidence="8">
    <location>
        <begin position="1"/>
        <end position="378"/>
    </location>
</feature>
<keyword evidence="2 7" id="KW-0285">Flavoprotein</keyword>
<dbReference type="SUPFAM" id="SSF51395">
    <property type="entry name" value="FMN-linked oxidoreductases"/>
    <property type="match status" value="1"/>
</dbReference>
<feature type="binding site" evidence="7">
    <location>
        <position position="278"/>
    </location>
    <ligand>
        <name>glyoxylate</name>
        <dbReference type="ChEBI" id="CHEBI:36655"/>
    </ligand>
</feature>
<sequence>MWNNAPLNVADYRELARRRLPKMVFDYLEGGAEDEQGLQHNRDVFQNVRFKSRRLVDVSQRDLSTRLFGKRQALPLLIGPTGLNGALWPEGDLALARAASRAGIPFVLSTASNLSIEELARRCDGELWFQLYVVHRTLAGQMVARALAAGYKTLVLTTDVAVNGYRERDLRNRFKMPMSYSPRVMLDGCLHPRWSLDLLRHGMPELANFVSSEAPDLEVQAALMSRQMDAGFDWQALRWLRDIWPHTLLVKGLLDADDAARCIAEGIDGVILSNHGARQLDTAISPFEVLAETVRKVSRPVLIDSGFRRGSDIVKALAMGADAVLLGRATLYGLAARGEAGVDEVLRLLKADIDRTLAHIGCPGVEQLSPAYLDPPPTPAQTVSAPARIHPLEHARK</sequence>
<evidence type="ECO:0000313" key="9">
    <source>
        <dbReference type="EMBL" id="VVO12386.1"/>
    </source>
</evidence>
<evidence type="ECO:0000256" key="7">
    <source>
        <dbReference type="PIRSR" id="PIRSR000138-2"/>
    </source>
</evidence>
<gene>
    <name evidence="9" type="primary">mdlB_1</name>
    <name evidence="9" type="ORF">PS833_03531</name>
</gene>
<feature type="binding site" evidence="7">
    <location>
        <begin position="304"/>
        <end position="308"/>
    </location>
    <ligand>
        <name>FMN</name>
        <dbReference type="ChEBI" id="CHEBI:58210"/>
    </ligand>
</feature>
<feature type="binding site" evidence="7">
    <location>
        <begin position="327"/>
        <end position="328"/>
    </location>
    <ligand>
        <name>FMN</name>
        <dbReference type="ChEBI" id="CHEBI:58210"/>
    </ligand>
</feature>
<dbReference type="PIRSF" id="PIRSF000138">
    <property type="entry name" value="Al-hdrx_acd_dh"/>
    <property type="match status" value="1"/>
</dbReference>